<comment type="caution">
    <text evidence="2">The sequence shown here is derived from an EMBL/GenBank/DDBJ whole genome shotgun (WGS) entry which is preliminary data.</text>
</comment>
<proteinExistence type="predicted"/>
<name>G5JD94_CROWT</name>
<accession>G5JD94</accession>
<organism evidence="2 3">
    <name type="scientific">Crocosphaera watsonii WH 0003</name>
    <dbReference type="NCBI Taxonomy" id="423471"/>
    <lineage>
        <taxon>Bacteria</taxon>
        <taxon>Bacillati</taxon>
        <taxon>Cyanobacteriota</taxon>
        <taxon>Cyanophyceae</taxon>
        <taxon>Oscillatoriophycideae</taxon>
        <taxon>Chroococcales</taxon>
        <taxon>Aphanothecaceae</taxon>
        <taxon>Crocosphaera</taxon>
    </lineage>
</organism>
<reference evidence="2 3" key="1">
    <citation type="journal article" date="2011" name="Front. Microbiol.">
        <title>Two Strains of Crocosphaera watsonii with Highly Conserved Genomes are Distinguished by Strain-Specific Features.</title>
        <authorList>
            <person name="Bench S.R."/>
            <person name="Ilikchyan I.N."/>
            <person name="Tripp H.J."/>
            <person name="Zehr J.P."/>
        </authorList>
    </citation>
    <scope>NUCLEOTIDE SEQUENCE [LARGE SCALE GENOMIC DNA]</scope>
    <source>
        <strain evidence="2 3">WH 0003</strain>
    </source>
</reference>
<dbReference type="EMBL" id="AESD01000834">
    <property type="protein sequence ID" value="EHJ09837.1"/>
    <property type="molecule type" value="Genomic_DNA"/>
</dbReference>
<evidence type="ECO:0000259" key="1">
    <source>
        <dbReference type="Pfam" id="PF07176"/>
    </source>
</evidence>
<feature type="domain" description="DUF1400" evidence="1">
    <location>
        <begin position="32"/>
        <end position="140"/>
    </location>
</feature>
<dbReference type="RefSeq" id="WP_007313147.1">
    <property type="nucleotide sequence ID" value="NZ_AESD01000834.1"/>
</dbReference>
<dbReference type="AlphaFoldDB" id="G5JD94"/>
<evidence type="ECO:0000313" key="2">
    <source>
        <dbReference type="EMBL" id="EHJ09837.1"/>
    </source>
</evidence>
<feature type="non-terminal residue" evidence="2">
    <location>
        <position position="141"/>
    </location>
</feature>
<sequence length="141" mass="15513">MKSFSLNSLFRPLTSVVLGTITSLTLSLPSYAAQKVYFVFDSIGVSIPVSDLENYAETGELSQQLDRYFSLAGASEEDRNAFREALSTPAPIKDPVRFSRLLNTDEGERILNYFGKVINIQGGRNGKFLIRGALVQAALDD</sequence>
<gene>
    <name evidence="2" type="ORF">CWATWH0003_5391t5</name>
</gene>
<dbReference type="GeneID" id="88768710"/>
<dbReference type="Pfam" id="PF07176">
    <property type="entry name" value="DUF1400"/>
    <property type="match status" value="1"/>
</dbReference>
<dbReference type="InterPro" id="IPR010802">
    <property type="entry name" value="DUF1400"/>
</dbReference>
<evidence type="ECO:0000313" key="3">
    <source>
        <dbReference type="Proteomes" id="UP000003477"/>
    </source>
</evidence>
<dbReference type="Proteomes" id="UP000003477">
    <property type="component" value="Unassembled WGS sequence"/>
</dbReference>
<protein>
    <recommendedName>
        <fullName evidence="1">DUF1400 domain-containing protein</fullName>
    </recommendedName>
</protein>